<dbReference type="EMBL" id="SMCO01000025">
    <property type="protein sequence ID" value="TCV81232.1"/>
    <property type="molecule type" value="Genomic_DNA"/>
</dbReference>
<dbReference type="Pfam" id="PF03861">
    <property type="entry name" value="ANTAR"/>
    <property type="match status" value="1"/>
</dbReference>
<dbReference type="Pfam" id="PF00072">
    <property type="entry name" value="Response_reg"/>
    <property type="match status" value="1"/>
</dbReference>
<evidence type="ECO:0000313" key="4">
    <source>
        <dbReference type="EMBL" id="TCV81232.1"/>
    </source>
</evidence>
<dbReference type="SMART" id="SM00448">
    <property type="entry name" value="REC"/>
    <property type="match status" value="1"/>
</dbReference>
<dbReference type="Gene3D" id="1.10.10.10">
    <property type="entry name" value="Winged helix-like DNA-binding domain superfamily/Winged helix DNA-binding domain"/>
    <property type="match status" value="1"/>
</dbReference>
<evidence type="ECO:0000259" key="3">
    <source>
        <dbReference type="PROSITE" id="PS50921"/>
    </source>
</evidence>
<protein>
    <submittedName>
        <fullName evidence="4">Response regulator receiver and ANTAR domain protein</fullName>
    </submittedName>
</protein>
<dbReference type="GO" id="GO:0003723">
    <property type="term" value="F:RNA binding"/>
    <property type="evidence" value="ECO:0007669"/>
    <property type="project" value="InterPro"/>
</dbReference>
<proteinExistence type="predicted"/>
<dbReference type="InterPro" id="IPR005561">
    <property type="entry name" value="ANTAR"/>
</dbReference>
<dbReference type="PROSITE" id="PS50110">
    <property type="entry name" value="RESPONSE_REGULATORY"/>
    <property type="match status" value="1"/>
</dbReference>
<accession>A0A4R3XSB4</accession>
<dbReference type="PROSITE" id="PS50921">
    <property type="entry name" value="ANTAR"/>
    <property type="match status" value="1"/>
</dbReference>
<dbReference type="InterPro" id="IPR011006">
    <property type="entry name" value="CheY-like_superfamily"/>
</dbReference>
<evidence type="ECO:0000259" key="2">
    <source>
        <dbReference type="PROSITE" id="PS50110"/>
    </source>
</evidence>
<sequence length="190" mass="21471">MRIMLIDENMERALTLKQALCEAGNEVVFESSSALDMIKRVAETQPDMIIIDTESPSRDTLEHLAAVHRDQPRPIVMFTHDGESDKIKAALHAGVSSYIVNGLDPSRIKPILDVAISRFEAYQAMRLQLDKANTTLAERKIIERAKGILMKQRNFNEEDAFQAMRKTSMERSLKMSELAQQIIAISELLT</sequence>
<dbReference type="Proteomes" id="UP000295367">
    <property type="component" value="Unassembled WGS sequence"/>
</dbReference>
<dbReference type="InterPro" id="IPR036388">
    <property type="entry name" value="WH-like_DNA-bd_sf"/>
</dbReference>
<dbReference type="AlphaFoldDB" id="A0A4R3XSB4"/>
<gene>
    <name evidence="4" type="ORF">EDC63_12520</name>
</gene>
<reference evidence="4 5" key="1">
    <citation type="submission" date="2019-03" db="EMBL/GenBank/DDBJ databases">
        <title>Genomic Encyclopedia of Type Strains, Phase IV (KMG-IV): sequencing the most valuable type-strain genomes for metagenomic binning, comparative biology and taxonomic classification.</title>
        <authorList>
            <person name="Goeker M."/>
        </authorList>
    </citation>
    <scope>NUCLEOTIDE SEQUENCE [LARGE SCALE GENOMIC DNA]</scope>
    <source>
        <strain evidence="4 5">DSM 100309</strain>
    </source>
</reference>
<dbReference type="PANTHER" id="PTHR43367:SF1">
    <property type="entry name" value="TWO-COMPONENT RESPONSE REGULATOR-LIKE APRR6-RELATED"/>
    <property type="match status" value="1"/>
</dbReference>
<organism evidence="4 5">
    <name type="scientific">Sulfurirhabdus autotrophica</name>
    <dbReference type="NCBI Taxonomy" id="1706046"/>
    <lineage>
        <taxon>Bacteria</taxon>
        <taxon>Pseudomonadati</taxon>
        <taxon>Pseudomonadota</taxon>
        <taxon>Betaproteobacteria</taxon>
        <taxon>Nitrosomonadales</taxon>
        <taxon>Sulfuricellaceae</taxon>
        <taxon>Sulfurirhabdus</taxon>
    </lineage>
</organism>
<dbReference type="InterPro" id="IPR008327">
    <property type="entry name" value="Sig_transdc_resp-reg_antiterm"/>
</dbReference>
<feature type="modified residue" description="4-aspartylphosphate" evidence="1">
    <location>
        <position position="52"/>
    </location>
</feature>
<dbReference type="Gene3D" id="3.40.50.2300">
    <property type="match status" value="1"/>
</dbReference>
<comment type="caution">
    <text evidence="4">The sequence shown here is derived from an EMBL/GenBank/DDBJ whole genome shotgun (WGS) entry which is preliminary data.</text>
</comment>
<keyword evidence="1" id="KW-0597">Phosphoprotein</keyword>
<dbReference type="SUPFAM" id="SSF52172">
    <property type="entry name" value="CheY-like"/>
    <property type="match status" value="1"/>
</dbReference>
<name>A0A4R3XSB4_9PROT</name>
<dbReference type="SMART" id="SM01012">
    <property type="entry name" value="ANTAR"/>
    <property type="match status" value="1"/>
</dbReference>
<keyword evidence="5" id="KW-1185">Reference proteome</keyword>
<evidence type="ECO:0000313" key="5">
    <source>
        <dbReference type="Proteomes" id="UP000295367"/>
    </source>
</evidence>
<evidence type="ECO:0000256" key="1">
    <source>
        <dbReference type="PROSITE-ProRule" id="PRU00169"/>
    </source>
</evidence>
<feature type="domain" description="ANTAR" evidence="3">
    <location>
        <begin position="122"/>
        <end position="183"/>
    </location>
</feature>
<dbReference type="InterPro" id="IPR001789">
    <property type="entry name" value="Sig_transdc_resp-reg_receiver"/>
</dbReference>
<feature type="domain" description="Response regulatory" evidence="2">
    <location>
        <begin position="2"/>
        <end position="116"/>
    </location>
</feature>
<dbReference type="GO" id="GO:0000160">
    <property type="term" value="P:phosphorelay signal transduction system"/>
    <property type="evidence" value="ECO:0007669"/>
    <property type="project" value="InterPro"/>
</dbReference>
<dbReference type="PANTHER" id="PTHR43367">
    <property type="match status" value="1"/>
</dbReference>
<dbReference type="PIRSF" id="PIRSF036382">
    <property type="entry name" value="RR_antiterm"/>
    <property type="match status" value="1"/>
</dbReference>